<dbReference type="InterPro" id="IPR016130">
    <property type="entry name" value="Tyr_Pase_AS"/>
</dbReference>
<sequence>MTGMLELVSVPNFRDIAGPVGYDTPRGPMRRGRIFRSSAFLASPEDLATLGGLGIAAIVDLRGRHEIERRPDSVLAGATWRHAWVPAPGVDLLGALRTAGDVRAAMIQHYREFVSAPRKRAGFAAALAAISDGTAPQLFHCAEGKDRTGWLAMLLQRLAGVSEREIVADYLMTNETMRGRGDSRAMVRIALGDRPDEFFAPALVADAAYLEAGMDQLRADYGDLEKYLSAGLGLSGERLDRLHALLVS</sequence>
<dbReference type="InterPro" id="IPR029021">
    <property type="entry name" value="Prot-tyrosine_phosphatase-like"/>
</dbReference>
<evidence type="ECO:0000313" key="3">
    <source>
        <dbReference type="Proteomes" id="UP000715441"/>
    </source>
</evidence>
<dbReference type="InterPro" id="IPR026893">
    <property type="entry name" value="Tyr/Ser_Pase_IphP-type"/>
</dbReference>
<dbReference type="Pfam" id="PF13350">
    <property type="entry name" value="Y_phosphatase3"/>
    <property type="match status" value="1"/>
</dbReference>
<organism evidence="2 3">
    <name type="scientific">Amycolatopsis acididurans</name>
    <dbReference type="NCBI Taxonomy" id="2724524"/>
    <lineage>
        <taxon>Bacteria</taxon>
        <taxon>Bacillati</taxon>
        <taxon>Actinomycetota</taxon>
        <taxon>Actinomycetes</taxon>
        <taxon>Pseudonocardiales</taxon>
        <taxon>Pseudonocardiaceae</taxon>
        <taxon>Amycolatopsis</taxon>
    </lineage>
</organism>
<dbReference type="PANTHER" id="PTHR31126">
    <property type="entry name" value="TYROSINE-PROTEIN PHOSPHATASE"/>
    <property type="match status" value="1"/>
</dbReference>
<dbReference type="Gene3D" id="3.90.190.10">
    <property type="entry name" value="Protein tyrosine phosphatase superfamily"/>
    <property type="match status" value="1"/>
</dbReference>
<comment type="caution">
    <text evidence="2">The sequence shown here is derived from an EMBL/GenBank/DDBJ whole genome shotgun (WGS) entry which is preliminary data.</text>
</comment>
<comment type="similarity">
    <text evidence="1">Belongs to the protein-tyrosine phosphatase family.</text>
</comment>
<keyword evidence="3" id="KW-1185">Reference proteome</keyword>
<protein>
    <submittedName>
        <fullName evidence="2">Tyrosine-protein phosphatase</fullName>
    </submittedName>
</protein>
<dbReference type="Proteomes" id="UP000715441">
    <property type="component" value="Unassembled WGS sequence"/>
</dbReference>
<dbReference type="PROSITE" id="PS00383">
    <property type="entry name" value="TYR_PHOSPHATASE_1"/>
    <property type="match status" value="1"/>
</dbReference>
<dbReference type="PANTHER" id="PTHR31126:SF1">
    <property type="entry name" value="TYROSINE SPECIFIC PROTEIN PHOSPHATASES DOMAIN-CONTAINING PROTEIN"/>
    <property type="match status" value="1"/>
</dbReference>
<name>A0ABX1J7K9_9PSEU</name>
<evidence type="ECO:0000256" key="1">
    <source>
        <dbReference type="ARBA" id="ARBA00009580"/>
    </source>
</evidence>
<dbReference type="EMBL" id="JAAXLS010000008">
    <property type="protein sequence ID" value="NKQ54277.1"/>
    <property type="molecule type" value="Genomic_DNA"/>
</dbReference>
<gene>
    <name evidence="2" type="ORF">HFP15_15420</name>
</gene>
<evidence type="ECO:0000313" key="2">
    <source>
        <dbReference type="EMBL" id="NKQ54277.1"/>
    </source>
</evidence>
<proteinExistence type="inferred from homology"/>
<reference evidence="2 3" key="1">
    <citation type="submission" date="2020-04" db="EMBL/GenBank/DDBJ databases">
        <title>Novel species.</title>
        <authorList>
            <person name="Teo W.F.A."/>
            <person name="Lipun K."/>
            <person name="Srisuk N."/>
            <person name="Duangmal K."/>
        </authorList>
    </citation>
    <scope>NUCLEOTIDE SEQUENCE [LARGE SCALE GENOMIC DNA]</scope>
    <source>
        <strain evidence="2 3">K13G38</strain>
    </source>
</reference>
<accession>A0ABX1J7K9</accession>
<dbReference type="SUPFAM" id="SSF52799">
    <property type="entry name" value="(Phosphotyrosine protein) phosphatases II"/>
    <property type="match status" value="1"/>
</dbReference>